<evidence type="ECO:0000313" key="1">
    <source>
        <dbReference type="EMBL" id="SVC72886.1"/>
    </source>
</evidence>
<dbReference type="EMBL" id="UINC01107482">
    <property type="protein sequence ID" value="SVC72886.1"/>
    <property type="molecule type" value="Genomic_DNA"/>
</dbReference>
<reference evidence="1" key="1">
    <citation type="submission" date="2018-05" db="EMBL/GenBank/DDBJ databases">
        <authorList>
            <person name="Lanie J.A."/>
            <person name="Ng W.-L."/>
            <person name="Kazmierczak K.M."/>
            <person name="Andrzejewski T.M."/>
            <person name="Davidsen T.M."/>
            <person name="Wayne K.J."/>
            <person name="Tettelin H."/>
            <person name="Glass J.I."/>
            <person name="Rusch D."/>
            <person name="Podicherti R."/>
            <person name="Tsui H.-C.T."/>
            <person name="Winkler M.E."/>
        </authorList>
    </citation>
    <scope>NUCLEOTIDE SEQUENCE</scope>
</reference>
<accession>A0A382PI12</accession>
<protein>
    <submittedName>
        <fullName evidence="1">Uncharacterized protein</fullName>
    </submittedName>
</protein>
<dbReference type="AlphaFoldDB" id="A0A382PI12"/>
<sequence>PLFWMSVRETLSEPPQAIRANAKNPSMTFFKAAYSFPYTTLSVFLICLNIPPKPHSPLNIDSDRKDLVKRR</sequence>
<gene>
    <name evidence="1" type="ORF">METZ01_LOCUS325740</name>
</gene>
<proteinExistence type="predicted"/>
<name>A0A382PI12_9ZZZZ</name>
<feature type="non-terminal residue" evidence="1">
    <location>
        <position position="1"/>
    </location>
</feature>
<organism evidence="1">
    <name type="scientific">marine metagenome</name>
    <dbReference type="NCBI Taxonomy" id="408172"/>
    <lineage>
        <taxon>unclassified sequences</taxon>
        <taxon>metagenomes</taxon>
        <taxon>ecological metagenomes</taxon>
    </lineage>
</organism>